<dbReference type="AlphaFoldDB" id="A0A7E6EHU9"/>
<proteinExistence type="predicted"/>
<keyword evidence="1" id="KW-0175">Coiled coil</keyword>
<evidence type="ECO:0000256" key="1">
    <source>
        <dbReference type="SAM" id="Coils"/>
    </source>
</evidence>
<dbReference type="Proteomes" id="UP000515154">
    <property type="component" value="Unplaced"/>
</dbReference>
<protein>
    <submittedName>
        <fullName evidence="3">Coiled-coil domain-containing protein 61-like</fullName>
    </submittedName>
</protein>
<evidence type="ECO:0000313" key="3">
    <source>
        <dbReference type="RefSeq" id="XP_036354893.1"/>
    </source>
</evidence>
<feature type="coiled-coil region" evidence="1">
    <location>
        <begin position="137"/>
        <end position="183"/>
    </location>
</feature>
<dbReference type="RefSeq" id="XP_036354893.1">
    <property type="nucleotide sequence ID" value="XM_036499000.1"/>
</dbReference>
<reference evidence="3" key="1">
    <citation type="submission" date="2025-08" db="UniProtKB">
        <authorList>
            <consortium name="RefSeq"/>
        </authorList>
    </citation>
    <scope>IDENTIFICATION</scope>
</reference>
<accession>A0A7E6EHU9</accession>
<keyword evidence="2" id="KW-1185">Reference proteome</keyword>
<organism evidence="2 3">
    <name type="scientific">Octopus sinensis</name>
    <name type="common">East Asian common octopus</name>
    <dbReference type="NCBI Taxonomy" id="2607531"/>
    <lineage>
        <taxon>Eukaryota</taxon>
        <taxon>Metazoa</taxon>
        <taxon>Spiralia</taxon>
        <taxon>Lophotrochozoa</taxon>
        <taxon>Mollusca</taxon>
        <taxon>Cephalopoda</taxon>
        <taxon>Coleoidea</taxon>
        <taxon>Octopodiformes</taxon>
        <taxon>Octopoda</taxon>
        <taxon>Incirrata</taxon>
        <taxon>Octopodidae</taxon>
        <taxon>Octopus</taxon>
    </lineage>
</organism>
<dbReference type="KEGG" id="osn:115228711"/>
<sequence length="273" mass="32245">MFFTNFISNFITGSIISDCSTNSSVTTRLLSFADLKAMRREDDSFCGENNEKRYLILIYTAEFDRQVLTTIFRIQYPLPLDFVGRPNVVEQQNLIRELKAEIRTFRNLRKPPKERDGLREEVKVYKRQRTGKSESIEERMKDQVAYLQKELSNLKSREQRESLERLQTSEKSLKAKVNKLVGELAFYRKKTVIPTRPQIELPVLPKIRRELCQTPKKGRVWIYSSHFRVNGRSCRCTSPKFVRSPARRFDPTAYVDEKRKKQELSRKMTFSQN</sequence>
<evidence type="ECO:0000313" key="2">
    <source>
        <dbReference type="Proteomes" id="UP000515154"/>
    </source>
</evidence>
<name>A0A7E6EHU9_9MOLL</name>
<gene>
    <name evidence="3" type="primary">LOC115228711</name>
</gene>